<reference evidence="1" key="3">
    <citation type="submission" date="2023-05" db="EMBL/GenBank/DDBJ databases">
        <authorList>
            <person name="Smith C.H."/>
        </authorList>
    </citation>
    <scope>NUCLEOTIDE SEQUENCE</scope>
    <source>
        <strain evidence="1">CHS0354</strain>
        <tissue evidence="1">Mantle</tissue>
    </source>
</reference>
<sequence length="152" mass="17080">MPTIKPSTQSDSGKELRDLDALMSIYVLTARLEKIIAKKEKTFAKKELRCPAAIKYLHVVSQADQVEVHTTDCRSTIGDSVSVVSGRRSKANNPKYTGYELQTGWTTFSPLTLLLDHDEELASRRLYNGRQFLTSSSRSRHDSSIFLSKRSA</sequence>
<dbReference type="AlphaFoldDB" id="A0AAE0SJH5"/>
<keyword evidence="2" id="KW-1185">Reference proteome</keyword>
<dbReference type="EMBL" id="JAEAOA010001154">
    <property type="protein sequence ID" value="KAK3592583.1"/>
    <property type="molecule type" value="Genomic_DNA"/>
</dbReference>
<accession>A0AAE0SJH5</accession>
<protein>
    <submittedName>
        <fullName evidence="1">Uncharacterized protein</fullName>
    </submittedName>
</protein>
<reference evidence="1" key="2">
    <citation type="journal article" date="2021" name="Genome Biol. Evol.">
        <title>Developing a high-quality reference genome for a parasitic bivalve with doubly uniparental inheritance (Bivalvia: Unionida).</title>
        <authorList>
            <person name="Smith C.H."/>
        </authorList>
    </citation>
    <scope>NUCLEOTIDE SEQUENCE</scope>
    <source>
        <strain evidence="1">CHS0354</strain>
        <tissue evidence="1">Mantle</tissue>
    </source>
</reference>
<proteinExistence type="predicted"/>
<dbReference type="Proteomes" id="UP001195483">
    <property type="component" value="Unassembled WGS sequence"/>
</dbReference>
<evidence type="ECO:0000313" key="2">
    <source>
        <dbReference type="Proteomes" id="UP001195483"/>
    </source>
</evidence>
<organism evidence="1 2">
    <name type="scientific">Potamilus streckersoni</name>
    <dbReference type="NCBI Taxonomy" id="2493646"/>
    <lineage>
        <taxon>Eukaryota</taxon>
        <taxon>Metazoa</taxon>
        <taxon>Spiralia</taxon>
        <taxon>Lophotrochozoa</taxon>
        <taxon>Mollusca</taxon>
        <taxon>Bivalvia</taxon>
        <taxon>Autobranchia</taxon>
        <taxon>Heteroconchia</taxon>
        <taxon>Palaeoheterodonta</taxon>
        <taxon>Unionida</taxon>
        <taxon>Unionoidea</taxon>
        <taxon>Unionidae</taxon>
        <taxon>Ambleminae</taxon>
        <taxon>Lampsilini</taxon>
        <taxon>Potamilus</taxon>
    </lineage>
</organism>
<comment type="caution">
    <text evidence="1">The sequence shown here is derived from an EMBL/GenBank/DDBJ whole genome shotgun (WGS) entry which is preliminary data.</text>
</comment>
<reference evidence="1" key="1">
    <citation type="journal article" date="2021" name="Genome Biol. Evol.">
        <title>A High-Quality Reference Genome for a Parasitic Bivalve with Doubly Uniparental Inheritance (Bivalvia: Unionida).</title>
        <authorList>
            <person name="Smith C.H."/>
        </authorList>
    </citation>
    <scope>NUCLEOTIDE SEQUENCE</scope>
    <source>
        <strain evidence="1">CHS0354</strain>
    </source>
</reference>
<gene>
    <name evidence="1" type="ORF">CHS0354_018851</name>
</gene>
<name>A0AAE0SJH5_9BIVA</name>
<evidence type="ECO:0000313" key="1">
    <source>
        <dbReference type="EMBL" id="KAK3592583.1"/>
    </source>
</evidence>